<evidence type="ECO:0000256" key="4">
    <source>
        <dbReference type="ARBA" id="ARBA00016461"/>
    </source>
</evidence>
<gene>
    <name evidence="14" type="primary">ccmD</name>
    <name evidence="14" type="ORF">ABS361_18990</name>
</gene>
<evidence type="ECO:0000256" key="2">
    <source>
        <dbReference type="ARBA" id="ARBA00004377"/>
    </source>
</evidence>
<accession>A0AAU7X8P7</accession>
<dbReference type="GO" id="GO:0015886">
    <property type="term" value="P:heme transport"/>
    <property type="evidence" value="ECO:0007669"/>
    <property type="project" value="InterPro"/>
</dbReference>
<name>A0AAU7X8P7_9HYPH</name>
<feature type="compositionally biased region" description="Low complexity" evidence="13">
    <location>
        <begin position="55"/>
        <end position="80"/>
    </location>
</feature>
<evidence type="ECO:0000256" key="6">
    <source>
        <dbReference type="ARBA" id="ARBA00022475"/>
    </source>
</evidence>
<dbReference type="RefSeq" id="WP_407049203.1">
    <property type="nucleotide sequence ID" value="NZ_CP158568.1"/>
</dbReference>
<keyword evidence="11 12" id="KW-0472">Membrane</keyword>
<dbReference type="AlphaFoldDB" id="A0AAU7X8P7"/>
<dbReference type="GO" id="GO:0017004">
    <property type="term" value="P:cytochrome complex assembly"/>
    <property type="evidence" value="ECO:0007669"/>
    <property type="project" value="UniProtKB-KW"/>
</dbReference>
<protein>
    <recommendedName>
        <fullName evidence="4 12">Heme exporter protein D</fullName>
    </recommendedName>
</protein>
<feature type="region of interest" description="Disordered" evidence="13">
    <location>
        <begin position="47"/>
        <end position="80"/>
    </location>
</feature>
<evidence type="ECO:0000256" key="12">
    <source>
        <dbReference type="RuleBase" id="RU363101"/>
    </source>
</evidence>
<evidence type="ECO:0000256" key="13">
    <source>
        <dbReference type="SAM" id="MobiDB-lite"/>
    </source>
</evidence>
<keyword evidence="9 12" id="KW-0201">Cytochrome c-type biogenesis</keyword>
<dbReference type="GO" id="GO:0005886">
    <property type="term" value="C:plasma membrane"/>
    <property type="evidence" value="ECO:0007669"/>
    <property type="project" value="UniProtKB-SubCell"/>
</dbReference>
<evidence type="ECO:0000256" key="7">
    <source>
        <dbReference type="ARBA" id="ARBA00022519"/>
    </source>
</evidence>
<comment type="subcellular location">
    <subcellularLocation>
        <location evidence="2 12">Cell inner membrane</location>
        <topology evidence="2 12">Single-pass membrane protein</topology>
    </subcellularLocation>
</comment>
<evidence type="ECO:0000256" key="10">
    <source>
        <dbReference type="ARBA" id="ARBA00022989"/>
    </source>
</evidence>
<dbReference type="EMBL" id="CP158568">
    <property type="protein sequence ID" value="XBY44107.1"/>
    <property type="molecule type" value="Genomic_DNA"/>
</dbReference>
<dbReference type="NCBIfam" id="TIGR03141">
    <property type="entry name" value="cytochro_ccmD"/>
    <property type="match status" value="1"/>
</dbReference>
<evidence type="ECO:0000256" key="8">
    <source>
        <dbReference type="ARBA" id="ARBA00022692"/>
    </source>
</evidence>
<dbReference type="Pfam" id="PF04995">
    <property type="entry name" value="CcmD"/>
    <property type="match status" value="1"/>
</dbReference>
<dbReference type="KEGG" id="mflg:ABS361_18990"/>
<evidence type="ECO:0000256" key="5">
    <source>
        <dbReference type="ARBA" id="ARBA00022448"/>
    </source>
</evidence>
<keyword evidence="7 12" id="KW-0997">Cell inner membrane</keyword>
<dbReference type="InterPro" id="IPR007078">
    <property type="entry name" value="Haem_export_protD_CcmD"/>
</dbReference>
<proteinExistence type="inferred from homology"/>
<evidence type="ECO:0000256" key="11">
    <source>
        <dbReference type="ARBA" id="ARBA00023136"/>
    </source>
</evidence>
<comment type="function">
    <text evidence="1 12">Required for the export of heme to the periplasm for the biogenesis of c-type cytochromes.</text>
</comment>
<feature type="transmembrane region" description="Helical" evidence="12">
    <location>
        <begin position="12"/>
        <end position="31"/>
    </location>
</feature>
<keyword evidence="8 12" id="KW-0812">Transmembrane</keyword>
<organism evidence="14">
    <name type="scientific">Methyloraptor flagellatus</name>
    <dbReference type="NCBI Taxonomy" id="3162530"/>
    <lineage>
        <taxon>Bacteria</taxon>
        <taxon>Pseudomonadati</taxon>
        <taxon>Pseudomonadota</taxon>
        <taxon>Alphaproteobacteria</taxon>
        <taxon>Hyphomicrobiales</taxon>
        <taxon>Ancalomicrobiaceae</taxon>
        <taxon>Methyloraptor</taxon>
    </lineage>
</organism>
<evidence type="ECO:0000256" key="9">
    <source>
        <dbReference type="ARBA" id="ARBA00022748"/>
    </source>
</evidence>
<evidence type="ECO:0000256" key="1">
    <source>
        <dbReference type="ARBA" id="ARBA00002442"/>
    </source>
</evidence>
<sequence>MFDLGTHAGFILASYGIAVVLLAAVVVWILVDHRALKRSLATLEARGVRRRSSRPDGAASGGASAAGTASDGAVSSEVAP</sequence>
<evidence type="ECO:0000313" key="14">
    <source>
        <dbReference type="EMBL" id="XBY44107.1"/>
    </source>
</evidence>
<keyword evidence="5 12" id="KW-0813">Transport</keyword>
<keyword evidence="10 12" id="KW-1133">Transmembrane helix</keyword>
<reference evidence="14" key="1">
    <citation type="submission" date="2024-06" db="EMBL/GenBank/DDBJ databases">
        <title>Methylostella associata gen. nov., sp. nov., a novel Ancalomicrobiaceae-affiliated facultatively methylotrophic bacteria that feed on methanotrophs of the genus Methylococcus.</title>
        <authorList>
            <person name="Saltykova V."/>
            <person name="Danilova O.V."/>
            <person name="Oshkin I.Y."/>
            <person name="Belova S.E."/>
            <person name="Pimenov N.V."/>
            <person name="Dedysh S.N."/>
        </authorList>
    </citation>
    <scope>NUCLEOTIDE SEQUENCE</scope>
    <source>
        <strain evidence="14">S20</strain>
    </source>
</reference>
<comment type="similarity">
    <text evidence="3 12">Belongs to the CcmD/CycX/HelD family.</text>
</comment>
<keyword evidence="6 12" id="KW-1003">Cell membrane</keyword>
<evidence type="ECO:0000256" key="3">
    <source>
        <dbReference type="ARBA" id="ARBA00008741"/>
    </source>
</evidence>